<dbReference type="EMBL" id="ML211078">
    <property type="protein sequence ID" value="TFK89384.1"/>
    <property type="molecule type" value="Genomic_DNA"/>
</dbReference>
<evidence type="ECO:0000313" key="1">
    <source>
        <dbReference type="EMBL" id="TFK89384.1"/>
    </source>
</evidence>
<proteinExistence type="predicted"/>
<protein>
    <submittedName>
        <fullName evidence="1">Uncharacterized protein</fullName>
    </submittedName>
</protein>
<sequence length="83" mass="9586">MGRWSRDKETGSFSGSRRARLIGRVPSRVRTARALRTCSYETCARGPQLFVCLRSPPVDEEWTQVPRRSHLVSIVPVYFYARD</sequence>
<gene>
    <name evidence="1" type="ORF">K466DRAFT_30548</name>
</gene>
<accession>A0A5C3PHV4</accession>
<dbReference type="Proteomes" id="UP000308197">
    <property type="component" value="Unassembled WGS sequence"/>
</dbReference>
<organism evidence="1 2">
    <name type="scientific">Polyporus arcularius HHB13444</name>
    <dbReference type="NCBI Taxonomy" id="1314778"/>
    <lineage>
        <taxon>Eukaryota</taxon>
        <taxon>Fungi</taxon>
        <taxon>Dikarya</taxon>
        <taxon>Basidiomycota</taxon>
        <taxon>Agaricomycotina</taxon>
        <taxon>Agaricomycetes</taxon>
        <taxon>Polyporales</taxon>
        <taxon>Polyporaceae</taxon>
        <taxon>Polyporus</taxon>
    </lineage>
</organism>
<evidence type="ECO:0000313" key="2">
    <source>
        <dbReference type="Proteomes" id="UP000308197"/>
    </source>
</evidence>
<reference evidence="1 2" key="1">
    <citation type="journal article" date="2019" name="Nat. Ecol. Evol.">
        <title>Megaphylogeny resolves global patterns of mushroom evolution.</title>
        <authorList>
            <person name="Varga T."/>
            <person name="Krizsan K."/>
            <person name="Foldi C."/>
            <person name="Dima B."/>
            <person name="Sanchez-Garcia M."/>
            <person name="Sanchez-Ramirez S."/>
            <person name="Szollosi G.J."/>
            <person name="Szarkandi J.G."/>
            <person name="Papp V."/>
            <person name="Albert L."/>
            <person name="Andreopoulos W."/>
            <person name="Angelini C."/>
            <person name="Antonin V."/>
            <person name="Barry K.W."/>
            <person name="Bougher N.L."/>
            <person name="Buchanan P."/>
            <person name="Buyck B."/>
            <person name="Bense V."/>
            <person name="Catcheside P."/>
            <person name="Chovatia M."/>
            <person name="Cooper J."/>
            <person name="Damon W."/>
            <person name="Desjardin D."/>
            <person name="Finy P."/>
            <person name="Geml J."/>
            <person name="Haridas S."/>
            <person name="Hughes K."/>
            <person name="Justo A."/>
            <person name="Karasinski D."/>
            <person name="Kautmanova I."/>
            <person name="Kiss B."/>
            <person name="Kocsube S."/>
            <person name="Kotiranta H."/>
            <person name="LaButti K.M."/>
            <person name="Lechner B.E."/>
            <person name="Liimatainen K."/>
            <person name="Lipzen A."/>
            <person name="Lukacs Z."/>
            <person name="Mihaltcheva S."/>
            <person name="Morgado L.N."/>
            <person name="Niskanen T."/>
            <person name="Noordeloos M.E."/>
            <person name="Ohm R.A."/>
            <person name="Ortiz-Santana B."/>
            <person name="Ovrebo C."/>
            <person name="Racz N."/>
            <person name="Riley R."/>
            <person name="Savchenko A."/>
            <person name="Shiryaev A."/>
            <person name="Soop K."/>
            <person name="Spirin V."/>
            <person name="Szebenyi C."/>
            <person name="Tomsovsky M."/>
            <person name="Tulloss R.E."/>
            <person name="Uehling J."/>
            <person name="Grigoriev I.V."/>
            <person name="Vagvolgyi C."/>
            <person name="Papp T."/>
            <person name="Martin F.M."/>
            <person name="Miettinen O."/>
            <person name="Hibbett D.S."/>
            <person name="Nagy L.G."/>
        </authorList>
    </citation>
    <scope>NUCLEOTIDE SEQUENCE [LARGE SCALE GENOMIC DNA]</scope>
    <source>
        <strain evidence="1 2">HHB13444</strain>
    </source>
</reference>
<name>A0A5C3PHV4_9APHY</name>
<dbReference type="AlphaFoldDB" id="A0A5C3PHV4"/>
<keyword evidence="2" id="KW-1185">Reference proteome</keyword>
<dbReference type="InParanoid" id="A0A5C3PHV4"/>